<gene>
    <name evidence="2" type="ORF">CCAM_LOCUS4012</name>
</gene>
<name>A0A484KJS7_9ASTE</name>
<dbReference type="Proteomes" id="UP000595140">
    <property type="component" value="Unassembled WGS sequence"/>
</dbReference>
<keyword evidence="1" id="KW-0812">Transmembrane</keyword>
<keyword evidence="1" id="KW-1133">Transmembrane helix</keyword>
<keyword evidence="3" id="KW-1185">Reference proteome</keyword>
<accession>A0A484KJS7</accession>
<dbReference type="EMBL" id="OOIL02000230">
    <property type="protein sequence ID" value="VFQ62236.1"/>
    <property type="molecule type" value="Genomic_DNA"/>
</dbReference>
<evidence type="ECO:0000313" key="2">
    <source>
        <dbReference type="EMBL" id="VFQ62236.1"/>
    </source>
</evidence>
<organism evidence="2 3">
    <name type="scientific">Cuscuta campestris</name>
    <dbReference type="NCBI Taxonomy" id="132261"/>
    <lineage>
        <taxon>Eukaryota</taxon>
        <taxon>Viridiplantae</taxon>
        <taxon>Streptophyta</taxon>
        <taxon>Embryophyta</taxon>
        <taxon>Tracheophyta</taxon>
        <taxon>Spermatophyta</taxon>
        <taxon>Magnoliopsida</taxon>
        <taxon>eudicotyledons</taxon>
        <taxon>Gunneridae</taxon>
        <taxon>Pentapetalae</taxon>
        <taxon>asterids</taxon>
        <taxon>lamiids</taxon>
        <taxon>Solanales</taxon>
        <taxon>Convolvulaceae</taxon>
        <taxon>Cuscuteae</taxon>
        <taxon>Cuscuta</taxon>
        <taxon>Cuscuta subgen. Grammica</taxon>
        <taxon>Cuscuta sect. Cleistogrammica</taxon>
    </lineage>
</organism>
<keyword evidence="1" id="KW-0472">Membrane</keyword>
<dbReference type="AlphaFoldDB" id="A0A484KJS7"/>
<protein>
    <submittedName>
        <fullName evidence="2">Uncharacterized protein</fullName>
    </submittedName>
</protein>
<evidence type="ECO:0000256" key="1">
    <source>
        <dbReference type="SAM" id="Phobius"/>
    </source>
</evidence>
<reference evidence="2 3" key="1">
    <citation type="submission" date="2018-04" db="EMBL/GenBank/DDBJ databases">
        <authorList>
            <person name="Vogel A."/>
        </authorList>
    </citation>
    <scope>NUCLEOTIDE SEQUENCE [LARGE SCALE GENOMIC DNA]</scope>
</reference>
<proteinExistence type="predicted"/>
<evidence type="ECO:0000313" key="3">
    <source>
        <dbReference type="Proteomes" id="UP000595140"/>
    </source>
</evidence>
<sequence>MRGAWCRGMYQTRQAYVLPSSKRLQGELLLYFIQAITALTKLLIFGFENSWSTYSFAITMVDVIRSNCFLEMSSKCRHVTAQIISHGEVHL</sequence>
<feature type="transmembrane region" description="Helical" evidence="1">
    <location>
        <begin position="28"/>
        <end position="47"/>
    </location>
</feature>